<dbReference type="InterPro" id="IPR005025">
    <property type="entry name" value="FMN_Rdtase-like_dom"/>
</dbReference>
<keyword evidence="3" id="KW-1185">Reference proteome</keyword>
<dbReference type="GO" id="GO:0010181">
    <property type="term" value="F:FMN binding"/>
    <property type="evidence" value="ECO:0007669"/>
    <property type="project" value="TreeGrafter"/>
</dbReference>
<dbReference type="RefSeq" id="WP_111000886.1">
    <property type="nucleotide sequence ID" value="NZ_QKTW01000028.1"/>
</dbReference>
<reference evidence="2 3" key="1">
    <citation type="submission" date="2018-06" db="EMBL/GenBank/DDBJ databases">
        <title>Mucibacter soli gen. nov., sp. nov., a new member of the family Chitinophagaceae producing mucin.</title>
        <authorList>
            <person name="Kim M.-K."/>
            <person name="Park S."/>
            <person name="Kim T.-S."/>
            <person name="Joung Y."/>
            <person name="Han J.-H."/>
            <person name="Kim S.B."/>
        </authorList>
    </citation>
    <scope>NUCLEOTIDE SEQUENCE [LARGE SCALE GENOMIC DNA]</scope>
    <source>
        <strain evidence="2 3">R1-15</strain>
    </source>
</reference>
<dbReference type="GO" id="GO:0005829">
    <property type="term" value="C:cytosol"/>
    <property type="evidence" value="ECO:0007669"/>
    <property type="project" value="TreeGrafter"/>
</dbReference>
<evidence type="ECO:0000259" key="1">
    <source>
        <dbReference type="Pfam" id="PF03358"/>
    </source>
</evidence>
<accession>A0A2W2AFB9</accession>
<feature type="domain" description="NADPH-dependent FMN reductase-like" evidence="1">
    <location>
        <begin position="3"/>
        <end position="146"/>
    </location>
</feature>
<organism evidence="2 3">
    <name type="scientific">Taibaiella soli</name>
    <dbReference type="NCBI Taxonomy" id="1649169"/>
    <lineage>
        <taxon>Bacteria</taxon>
        <taxon>Pseudomonadati</taxon>
        <taxon>Bacteroidota</taxon>
        <taxon>Chitinophagia</taxon>
        <taxon>Chitinophagales</taxon>
        <taxon>Chitinophagaceae</taxon>
        <taxon>Taibaiella</taxon>
    </lineage>
</organism>
<dbReference type="Pfam" id="PF03358">
    <property type="entry name" value="FMN_red"/>
    <property type="match status" value="1"/>
</dbReference>
<evidence type="ECO:0000313" key="2">
    <source>
        <dbReference type="EMBL" id="PZF70870.1"/>
    </source>
</evidence>
<dbReference type="InterPro" id="IPR050712">
    <property type="entry name" value="NAD(P)H-dep_reductase"/>
</dbReference>
<dbReference type="OrthoDB" id="9812295at2"/>
<dbReference type="Gene3D" id="3.40.50.360">
    <property type="match status" value="1"/>
</dbReference>
<proteinExistence type="predicted"/>
<dbReference type="InterPro" id="IPR029039">
    <property type="entry name" value="Flavoprotein-like_sf"/>
</dbReference>
<name>A0A2W2AFB9_9BACT</name>
<gene>
    <name evidence="2" type="ORF">DN068_20805</name>
</gene>
<comment type="caution">
    <text evidence="2">The sequence shown here is derived from an EMBL/GenBank/DDBJ whole genome shotgun (WGS) entry which is preliminary data.</text>
</comment>
<protein>
    <submittedName>
        <fullName evidence="2">FMN reductase</fullName>
    </submittedName>
</protein>
<dbReference type="SUPFAM" id="SSF52218">
    <property type="entry name" value="Flavoproteins"/>
    <property type="match status" value="1"/>
</dbReference>
<dbReference type="Proteomes" id="UP000248745">
    <property type="component" value="Unassembled WGS sequence"/>
</dbReference>
<dbReference type="AlphaFoldDB" id="A0A2W2AFB9"/>
<dbReference type="PANTHER" id="PTHR30543:SF21">
    <property type="entry name" value="NAD(P)H-DEPENDENT FMN REDUCTASE LOT6"/>
    <property type="match status" value="1"/>
</dbReference>
<dbReference type="EMBL" id="QKTW01000028">
    <property type="protein sequence ID" value="PZF70870.1"/>
    <property type="molecule type" value="Genomic_DNA"/>
</dbReference>
<sequence>MPHIAIISASVRVGRVSHRVALYFKNYIESRQLATVEILDLMEYQFPLFSERLQFQKDPIPSALEFSGKVGKADGVLIVTPEYNGGYPASLKNVVDLLYREWQRKPIGISMVSNGVFGGTQVITSLLFSLWKIHANVIPAMFPCPQAQNIFEEDGTIKDKGLDERAAPFLKELFRAIEANKRMDGWDMKI</sequence>
<evidence type="ECO:0000313" key="3">
    <source>
        <dbReference type="Proteomes" id="UP000248745"/>
    </source>
</evidence>
<dbReference type="PANTHER" id="PTHR30543">
    <property type="entry name" value="CHROMATE REDUCTASE"/>
    <property type="match status" value="1"/>
</dbReference>
<dbReference type="GO" id="GO:0016491">
    <property type="term" value="F:oxidoreductase activity"/>
    <property type="evidence" value="ECO:0007669"/>
    <property type="project" value="InterPro"/>
</dbReference>